<reference evidence="1 2" key="1">
    <citation type="journal article" date="2012" name="BMC Genomics">
        <title>Tools to kill: Genome of one of the most destructive plant pathogenic fungi Macrophomina phaseolina.</title>
        <authorList>
            <person name="Islam M.S."/>
            <person name="Haque M.S."/>
            <person name="Islam M.M."/>
            <person name="Emdad E.M."/>
            <person name="Halim A."/>
            <person name="Hossen Q.M.M."/>
            <person name="Hossain M.Z."/>
            <person name="Ahmed B."/>
            <person name="Rahim S."/>
            <person name="Rahman M.S."/>
            <person name="Alam M.M."/>
            <person name="Hou S."/>
            <person name="Wan X."/>
            <person name="Saito J.A."/>
            <person name="Alam M."/>
        </authorList>
    </citation>
    <scope>NUCLEOTIDE SEQUENCE [LARGE SCALE GENOMIC DNA]</scope>
    <source>
        <strain evidence="1 2">MS6</strain>
    </source>
</reference>
<gene>
    <name evidence="1" type="ORF">MPH_08268</name>
</gene>
<accession>K2RP79</accession>
<protein>
    <submittedName>
        <fullName evidence="1">Uncharacterized protein</fullName>
    </submittedName>
</protein>
<evidence type="ECO:0000313" key="2">
    <source>
        <dbReference type="Proteomes" id="UP000007129"/>
    </source>
</evidence>
<dbReference type="AlphaFoldDB" id="K2RP79"/>
<sequence length="146" mass="16575">MLFEAPGKVPILGREVDSLRINLGHEKRSAGAHRIHRRLSKEMVQVCGKRFRGNSSHIRRLGSPPLPLLRQFGGWFNIPRRSAPARIRSEFARTPQPHRAQPLVGLATKREPLKAIPSLLYPFFPVLDGRPSFKMARLSLHGIKHE</sequence>
<dbReference type="Proteomes" id="UP000007129">
    <property type="component" value="Unassembled WGS sequence"/>
</dbReference>
<evidence type="ECO:0000313" key="1">
    <source>
        <dbReference type="EMBL" id="EKG14542.1"/>
    </source>
</evidence>
<comment type="caution">
    <text evidence="1">The sequence shown here is derived from an EMBL/GenBank/DDBJ whole genome shotgun (WGS) entry which is preliminary data.</text>
</comment>
<organism evidence="1 2">
    <name type="scientific">Macrophomina phaseolina (strain MS6)</name>
    <name type="common">Charcoal rot fungus</name>
    <dbReference type="NCBI Taxonomy" id="1126212"/>
    <lineage>
        <taxon>Eukaryota</taxon>
        <taxon>Fungi</taxon>
        <taxon>Dikarya</taxon>
        <taxon>Ascomycota</taxon>
        <taxon>Pezizomycotina</taxon>
        <taxon>Dothideomycetes</taxon>
        <taxon>Dothideomycetes incertae sedis</taxon>
        <taxon>Botryosphaeriales</taxon>
        <taxon>Botryosphaeriaceae</taxon>
        <taxon>Macrophomina</taxon>
    </lineage>
</organism>
<dbReference type="VEuPathDB" id="FungiDB:MPH_08268"/>
<dbReference type="EMBL" id="AHHD01000345">
    <property type="protein sequence ID" value="EKG14542.1"/>
    <property type="molecule type" value="Genomic_DNA"/>
</dbReference>
<dbReference type="InParanoid" id="K2RP79"/>
<name>K2RP79_MACPH</name>
<dbReference type="HOGENOM" id="CLU_1777835_0_0_1"/>
<proteinExistence type="predicted"/>